<name>A0A2D0SBP7_ICTPU</name>
<reference evidence="3" key="1">
    <citation type="journal article" date="2016" name="Nat. Commun.">
        <title>The channel catfish genome sequence provides insights into the evolution of scale formation in teleosts.</title>
        <authorList>
            <person name="Liu Z."/>
            <person name="Liu S."/>
            <person name="Yao J."/>
            <person name="Bao L."/>
            <person name="Zhang J."/>
            <person name="Li Y."/>
            <person name="Jiang C."/>
            <person name="Sun L."/>
            <person name="Wang R."/>
            <person name="Zhang Y."/>
            <person name="Zhou T."/>
            <person name="Zeng Q."/>
            <person name="Fu Q."/>
            <person name="Gao S."/>
            <person name="Li N."/>
            <person name="Koren S."/>
            <person name="Jiang Y."/>
            <person name="Zimin A."/>
            <person name="Xu P."/>
            <person name="Phillippy A.M."/>
            <person name="Geng X."/>
            <person name="Song L."/>
            <person name="Sun F."/>
            <person name="Li C."/>
            <person name="Wang X."/>
            <person name="Chen A."/>
            <person name="Jin Y."/>
            <person name="Yuan Z."/>
            <person name="Yang Y."/>
            <person name="Tan S."/>
            <person name="Peatman E."/>
            <person name="Lu J."/>
            <person name="Qin Z."/>
            <person name="Dunham R."/>
            <person name="Li Z."/>
            <person name="Sonstegard T."/>
            <person name="Feng J."/>
            <person name="Danzmann R.G."/>
            <person name="Schroeder S."/>
            <person name="Scheffler B."/>
            <person name="Duke M.V."/>
            <person name="Ballard L."/>
            <person name="Kucuktas H."/>
            <person name="Kaltenboeck L."/>
            <person name="Liu H."/>
            <person name="Armbruster J."/>
            <person name="Xie Y."/>
            <person name="Kirby M.L."/>
            <person name="Tian Y."/>
            <person name="Flanagan M.E."/>
            <person name="Mu W."/>
            <person name="Waldbieser G.C."/>
        </authorList>
    </citation>
    <scope>NUCLEOTIDE SEQUENCE [LARGE SCALE GENOMIC DNA]</scope>
    <source>
        <strain evidence="3">SDA103</strain>
    </source>
</reference>
<dbReference type="GeneID" id="108274476"/>
<sequence length="272" mass="31417">MFGGMCACPQEHMENNLNEMMQFERKGSDEGVYQALSTTSALCCLFVVSLLWTMKQNEHVYGNITPTSMRDEGPGSERRCGYSLVISLSVLFLSLMANALQTYFYIKLSWASDTLSEQARNYSAGDRKIKHVTASLEQVRRCSLGERQIQYKDRLYVFPTDEMSWISSRENCQELGGDLVIINSEEEHKFLVGAMNTISNSLHWIGLRNAEKHHWWLWVDKTPLMQNLSWWRNTVEDSTSEREECVGYYDGQWVDLSCSTSERRICEIICIH</sequence>
<feature type="transmembrane region" description="Helical" evidence="1">
    <location>
        <begin position="31"/>
        <end position="52"/>
    </location>
</feature>
<gene>
    <name evidence="4" type="primary">LOC108274476</name>
</gene>
<evidence type="ECO:0000256" key="1">
    <source>
        <dbReference type="SAM" id="Phobius"/>
    </source>
</evidence>
<dbReference type="Pfam" id="PF00059">
    <property type="entry name" value="Lectin_C"/>
    <property type="match status" value="1"/>
</dbReference>
<evidence type="ECO:0000259" key="2">
    <source>
        <dbReference type="PROSITE" id="PS50041"/>
    </source>
</evidence>
<evidence type="ECO:0000313" key="3">
    <source>
        <dbReference type="Proteomes" id="UP000221080"/>
    </source>
</evidence>
<keyword evidence="3" id="KW-1185">Reference proteome</keyword>
<dbReference type="STRING" id="7998.ENSIPUP00000023934"/>
<feature type="domain" description="C-type lectin" evidence="2">
    <location>
        <begin position="151"/>
        <end position="267"/>
    </location>
</feature>
<organism evidence="3 4">
    <name type="scientific">Ictalurus punctatus</name>
    <name type="common">Channel catfish</name>
    <name type="synonym">Silurus punctatus</name>
    <dbReference type="NCBI Taxonomy" id="7998"/>
    <lineage>
        <taxon>Eukaryota</taxon>
        <taxon>Metazoa</taxon>
        <taxon>Chordata</taxon>
        <taxon>Craniata</taxon>
        <taxon>Vertebrata</taxon>
        <taxon>Euteleostomi</taxon>
        <taxon>Actinopterygii</taxon>
        <taxon>Neopterygii</taxon>
        <taxon>Teleostei</taxon>
        <taxon>Ostariophysi</taxon>
        <taxon>Siluriformes</taxon>
        <taxon>Ictaluridae</taxon>
        <taxon>Ictalurus</taxon>
    </lineage>
</organism>
<proteinExistence type="predicted"/>
<dbReference type="SMART" id="SM00034">
    <property type="entry name" value="CLECT"/>
    <property type="match status" value="1"/>
</dbReference>
<dbReference type="PROSITE" id="PS50041">
    <property type="entry name" value="C_TYPE_LECTIN_2"/>
    <property type="match status" value="1"/>
</dbReference>
<dbReference type="InterPro" id="IPR001304">
    <property type="entry name" value="C-type_lectin-like"/>
</dbReference>
<dbReference type="OrthoDB" id="2142683at2759"/>
<feature type="transmembrane region" description="Helical" evidence="1">
    <location>
        <begin position="84"/>
        <end position="106"/>
    </location>
</feature>
<dbReference type="SUPFAM" id="SSF56436">
    <property type="entry name" value="C-type lectin-like"/>
    <property type="match status" value="1"/>
</dbReference>
<dbReference type="OMA" id="DEMSWIS"/>
<dbReference type="InterPro" id="IPR050111">
    <property type="entry name" value="C-type_lectin/snaclec_domain"/>
</dbReference>
<dbReference type="InterPro" id="IPR016186">
    <property type="entry name" value="C-type_lectin-like/link_sf"/>
</dbReference>
<keyword evidence="1" id="KW-1133">Transmembrane helix</keyword>
<reference evidence="4" key="2">
    <citation type="submission" date="2025-08" db="UniProtKB">
        <authorList>
            <consortium name="RefSeq"/>
        </authorList>
    </citation>
    <scope>IDENTIFICATION</scope>
    <source>
        <tissue evidence="4">Blood</tissue>
    </source>
</reference>
<evidence type="ECO:0000313" key="4">
    <source>
        <dbReference type="RefSeq" id="XP_017340158.1"/>
    </source>
</evidence>
<dbReference type="RefSeq" id="XP_017340158.1">
    <property type="nucleotide sequence ID" value="XM_017484669.3"/>
</dbReference>
<dbReference type="AlphaFoldDB" id="A0A2D0SBP7"/>
<accession>A0A2D0SBP7</accession>
<dbReference type="Proteomes" id="UP000221080">
    <property type="component" value="Chromosome 2"/>
</dbReference>
<dbReference type="KEGG" id="ipu:108274476"/>
<keyword evidence="1" id="KW-0812">Transmembrane</keyword>
<dbReference type="Gene3D" id="3.10.100.10">
    <property type="entry name" value="Mannose-Binding Protein A, subunit A"/>
    <property type="match status" value="1"/>
</dbReference>
<keyword evidence="1" id="KW-0472">Membrane</keyword>
<dbReference type="PANTHER" id="PTHR22803">
    <property type="entry name" value="MANNOSE, PHOSPHOLIPASE, LECTIN RECEPTOR RELATED"/>
    <property type="match status" value="1"/>
</dbReference>
<dbReference type="InterPro" id="IPR016187">
    <property type="entry name" value="CTDL_fold"/>
</dbReference>
<protein>
    <submittedName>
        <fullName evidence="4">Hepatic lectin isoform X1</fullName>
    </submittedName>
</protein>